<protein>
    <submittedName>
        <fullName evidence="1">Uncharacterized protein</fullName>
    </submittedName>
</protein>
<accession>A0ABT7CC24</accession>
<dbReference type="Proteomes" id="UP001170379">
    <property type="component" value="Unassembled WGS sequence"/>
</dbReference>
<sequence length="83" mass="9541">MNQDEFTKLFKYMQEMRSEIRAALEQKADKRDVDRILSGLDRLAAQADTDDTERLALSSQVNRHEEWIEQAAPKLGVSFEPGT</sequence>
<dbReference type="RefSeq" id="WP_146137582.1">
    <property type="nucleotide sequence ID" value="NZ_CP028426.1"/>
</dbReference>
<evidence type="ECO:0000313" key="1">
    <source>
        <dbReference type="EMBL" id="MDJ1372743.1"/>
    </source>
</evidence>
<reference evidence="1" key="2">
    <citation type="journal article" date="2022" name="Sci. Rep.">
        <title>In silico prediction of the enzymes involved in the degradation of the herbicide molinate by Gulosibacter molinativorax ON4T.</title>
        <authorList>
            <person name="Lopes A.R."/>
            <person name="Bunin E."/>
            <person name="Viana A.T."/>
            <person name="Froufe H."/>
            <person name="Munoz-Merida A."/>
            <person name="Pinho D."/>
            <person name="Figueiredo J."/>
            <person name="Barroso C."/>
            <person name="Vaz-Moreira I."/>
            <person name="Bellanger X."/>
            <person name="Egas C."/>
            <person name="Nunes O.C."/>
        </authorList>
    </citation>
    <scope>NUCLEOTIDE SEQUENCE</scope>
    <source>
        <strain evidence="1">ON4</strain>
    </source>
</reference>
<proteinExistence type="predicted"/>
<organism evidence="1 2">
    <name type="scientific">Gulosibacter molinativorax</name>
    <dbReference type="NCBI Taxonomy" id="256821"/>
    <lineage>
        <taxon>Bacteria</taxon>
        <taxon>Bacillati</taxon>
        <taxon>Actinomycetota</taxon>
        <taxon>Actinomycetes</taxon>
        <taxon>Micrococcales</taxon>
        <taxon>Microbacteriaceae</taxon>
        <taxon>Gulosibacter</taxon>
    </lineage>
</organism>
<keyword evidence="2" id="KW-1185">Reference proteome</keyword>
<dbReference type="EMBL" id="PXVD01000045">
    <property type="protein sequence ID" value="MDJ1372743.1"/>
    <property type="molecule type" value="Genomic_DNA"/>
</dbReference>
<evidence type="ECO:0000313" key="2">
    <source>
        <dbReference type="Proteomes" id="UP001170379"/>
    </source>
</evidence>
<reference evidence="1" key="1">
    <citation type="submission" date="2018-03" db="EMBL/GenBank/DDBJ databases">
        <authorList>
            <person name="Nunes O.C."/>
            <person name="Lopes A.R."/>
            <person name="Froufe H."/>
            <person name="Munoz-Merida A."/>
            <person name="Barroso C."/>
            <person name="Egas C."/>
        </authorList>
    </citation>
    <scope>NUCLEOTIDE SEQUENCE</scope>
    <source>
        <strain evidence="1">ON4</strain>
    </source>
</reference>
<comment type="caution">
    <text evidence="1">The sequence shown here is derived from an EMBL/GenBank/DDBJ whole genome shotgun (WGS) entry which is preliminary data.</text>
</comment>
<name>A0ABT7CC24_9MICO</name>
<gene>
    <name evidence="1" type="ORF">C7K25_15500</name>
</gene>